<dbReference type="PANTHER" id="PTHR42756:SF1">
    <property type="entry name" value="TRANSCRIPTIONAL REPRESSOR OF EMRAB OPERON"/>
    <property type="match status" value="1"/>
</dbReference>
<dbReference type="SUPFAM" id="SSF46785">
    <property type="entry name" value="Winged helix' DNA-binding domain"/>
    <property type="match status" value="1"/>
</dbReference>
<evidence type="ECO:0000256" key="3">
    <source>
        <dbReference type="ARBA" id="ARBA00023163"/>
    </source>
</evidence>
<dbReference type="GO" id="GO:0003700">
    <property type="term" value="F:DNA-binding transcription factor activity"/>
    <property type="evidence" value="ECO:0007669"/>
    <property type="project" value="InterPro"/>
</dbReference>
<dbReference type="InterPro" id="IPR000835">
    <property type="entry name" value="HTH_MarR-typ"/>
</dbReference>
<evidence type="ECO:0000256" key="1">
    <source>
        <dbReference type="ARBA" id="ARBA00023015"/>
    </source>
</evidence>
<dbReference type="InterPro" id="IPR036390">
    <property type="entry name" value="WH_DNA-bd_sf"/>
</dbReference>
<accession>A0A9W6LPN6</accession>
<dbReference type="GO" id="GO:0003677">
    <property type="term" value="F:DNA binding"/>
    <property type="evidence" value="ECO:0007669"/>
    <property type="project" value="UniProtKB-KW"/>
</dbReference>
<evidence type="ECO:0000313" key="6">
    <source>
        <dbReference type="Proteomes" id="UP001144471"/>
    </source>
</evidence>
<evidence type="ECO:0000256" key="2">
    <source>
        <dbReference type="ARBA" id="ARBA00023125"/>
    </source>
</evidence>
<reference evidence="5" key="1">
    <citation type="submission" date="2022-12" db="EMBL/GenBank/DDBJ databases">
        <title>Reference genome sequencing for broad-spectrum identification of bacterial and archaeal isolates by mass spectrometry.</title>
        <authorList>
            <person name="Sekiguchi Y."/>
            <person name="Tourlousse D.M."/>
        </authorList>
    </citation>
    <scope>NUCLEOTIDE SEQUENCE</scope>
    <source>
        <strain evidence="5">10succ1</strain>
    </source>
</reference>
<dbReference type="AlphaFoldDB" id="A0A9W6LPN6"/>
<proteinExistence type="predicted"/>
<dbReference type="Proteomes" id="UP001144471">
    <property type="component" value="Unassembled WGS sequence"/>
</dbReference>
<dbReference type="Pfam" id="PF01047">
    <property type="entry name" value="MarR"/>
    <property type="match status" value="1"/>
</dbReference>
<sequence>MKYDNTINLISRIRELSGNVIVSELEKAGVAGIVPSHGDIIVTLIKHRELTMTEIAERIKRDRSTVTTLVKKLNKLGFTDTKKNELDQRSSLVFLTPKGRELENGFKEISEKLYSIQYEGVTEEEREVFRRVLIKMHDNFNKRVL</sequence>
<dbReference type="PANTHER" id="PTHR42756">
    <property type="entry name" value="TRANSCRIPTIONAL REGULATOR, MARR"/>
    <property type="match status" value="1"/>
</dbReference>
<dbReference type="EMBL" id="BSDY01000013">
    <property type="protein sequence ID" value="GLI57140.1"/>
    <property type="molecule type" value="Genomic_DNA"/>
</dbReference>
<evidence type="ECO:0000259" key="4">
    <source>
        <dbReference type="PROSITE" id="PS50995"/>
    </source>
</evidence>
<keyword evidence="1" id="KW-0805">Transcription regulation</keyword>
<keyword evidence="2" id="KW-0238">DNA-binding</keyword>
<keyword evidence="3" id="KW-0804">Transcription</keyword>
<keyword evidence="6" id="KW-1185">Reference proteome</keyword>
<name>A0A9W6LPN6_9FUSO</name>
<dbReference type="PRINTS" id="PR00598">
    <property type="entry name" value="HTHMARR"/>
</dbReference>
<dbReference type="PROSITE" id="PS50995">
    <property type="entry name" value="HTH_MARR_2"/>
    <property type="match status" value="1"/>
</dbReference>
<dbReference type="RefSeq" id="WP_281836607.1">
    <property type="nucleotide sequence ID" value="NZ_BSDY01000013.1"/>
</dbReference>
<gene>
    <name evidence="5" type="ORF">PM10SUCC1_26540</name>
</gene>
<feature type="domain" description="HTH marR-type" evidence="4">
    <location>
        <begin position="1"/>
        <end position="138"/>
    </location>
</feature>
<dbReference type="SMART" id="SM00347">
    <property type="entry name" value="HTH_MARR"/>
    <property type="match status" value="1"/>
</dbReference>
<dbReference type="Gene3D" id="1.10.10.10">
    <property type="entry name" value="Winged helix-like DNA-binding domain superfamily/Winged helix DNA-binding domain"/>
    <property type="match status" value="1"/>
</dbReference>
<evidence type="ECO:0000313" key="5">
    <source>
        <dbReference type="EMBL" id="GLI57140.1"/>
    </source>
</evidence>
<protein>
    <submittedName>
        <fullName evidence="5">MarR family transcriptional regulator</fullName>
    </submittedName>
</protein>
<dbReference type="InterPro" id="IPR036388">
    <property type="entry name" value="WH-like_DNA-bd_sf"/>
</dbReference>
<organism evidence="5 6">
    <name type="scientific">Propionigenium maris DSM 9537</name>
    <dbReference type="NCBI Taxonomy" id="1123000"/>
    <lineage>
        <taxon>Bacteria</taxon>
        <taxon>Fusobacteriati</taxon>
        <taxon>Fusobacteriota</taxon>
        <taxon>Fusobacteriia</taxon>
        <taxon>Fusobacteriales</taxon>
        <taxon>Fusobacteriaceae</taxon>
        <taxon>Propionigenium</taxon>
    </lineage>
</organism>
<comment type="caution">
    <text evidence="5">The sequence shown here is derived from an EMBL/GenBank/DDBJ whole genome shotgun (WGS) entry which is preliminary data.</text>
</comment>